<dbReference type="KEGG" id="pprt:ET464_14135"/>
<evidence type="ECO:0000313" key="2">
    <source>
        <dbReference type="Proteomes" id="UP000293568"/>
    </source>
</evidence>
<name>A0A4V0YFD8_9BACL</name>
<reference evidence="1 2" key="1">
    <citation type="submission" date="2019-01" db="EMBL/GenBank/DDBJ databases">
        <title>Genome sequencing of strain FW100M-2.</title>
        <authorList>
            <person name="Heo J."/>
            <person name="Kim S.-J."/>
            <person name="Kim J.-S."/>
            <person name="Hong S.-B."/>
            <person name="Kwon S.-W."/>
        </authorList>
    </citation>
    <scope>NUCLEOTIDE SEQUENCE [LARGE SCALE GENOMIC DNA]</scope>
    <source>
        <strain evidence="1 2">FW100M-2</strain>
    </source>
</reference>
<dbReference type="EMBL" id="CP035492">
    <property type="protein sequence ID" value="QAY67361.1"/>
    <property type="molecule type" value="Genomic_DNA"/>
</dbReference>
<gene>
    <name evidence="1" type="ORF">ET464_14135</name>
</gene>
<protein>
    <submittedName>
        <fullName evidence="1">DUF1934 domain-containing protein</fullName>
    </submittedName>
</protein>
<dbReference type="InterPro" id="IPR012674">
    <property type="entry name" value="Calycin"/>
</dbReference>
<accession>A0A4V0YFD8</accession>
<dbReference type="AlphaFoldDB" id="A0A4V0YFD8"/>
<keyword evidence="2" id="KW-1185">Reference proteome</keyword>
<dbReference type="InterPro" id="IPR015231">
    <property type="entry name" value="DUF1934"/>
</dbReference>
<dbReference type="Pfam" id="PF09148">
    <property type="entry name" value="DUF1934"/>
    <property type="match status" value="1"/>
</dbReference>
<dbReference type="Proteomes" id="UP000293568">
    <property type="component" value="Chromosome"/>
</dbReference>
<organism evidence="1 2">
    <name type="scientific">Paenibacillus protaetiae</name>
    <dbReference type="NCBI Taxonomy" id="2509456"/>
    <lineage>
        <taxon>Bacteria</taxon>
        <taxon>Bacillati</taxon>
        <taxon>Bacillota</taxon>
        <taxon>Bacilli</taxon>
        <taxon>Bacillales</taxon>
        <taxon>Paenibacillaceae</taxon>
        <taxon>Paenibacillus</taxon>
    </lineage>
</organism>
<dbReference type="RefSeq" id="WP_129441931.1">
    <property type="nucleotide sequence ID" value="NZ_CP035492.1"/>
</dbReference>
<dbReference type="Gene3D" id="2.40.128.20">
    <property type="match status" value="1"/>
</dbReference>
<evidence type="ECO:0000313" key="1">
    <source>
        <dbReference type="EMBL" id="QAY67361.1"/>
    </source>
</evidence>
<sequence>MSDREQVRIKLISKADGAANVQTYTGEWFRKDKSVYIRYEEPAEAADSGAPVESVRSLIRYRPGELSLVRRGALQSEQLFVRGVRTRGFYRSPFTAFEMETATSRLAVTPSGKEELPSPPFTLDWKYKLWVGETLSGRFELRLHIEPLQEKDIQGGTELQ</sequence>
<proteinExistence type="predicted"/>
<dbReference type="OrthoDB" id="2641675at2"/>
<dbReference type="SUPFAM" id="SSF50814">
    <property type="entry name" value="Lipocalins"/>
    <property type="match status" value="1"/>
</dbReference>